<dbReference type="Proteomes" id="UP000828159">
    <property type="component" value="Segment"/>
</dbReference>
<proteinExistence type="predicted"/>
<dbReference type="EMBL" id="OK663600">
    <property type="protein sequence ID" value="UEW68652.1"/>
    <property type="molecule type" value="Genomic_DNA"/>
</dbReference>
<sequence length="109" mass="12734">MDNSVDNSRLEAVWITLGETVGNLVDNYMSLCPYLYVTFELSPYVITFELSPYVITFELSPYVITFELSPYVITFELSPYVITLCHLFKYHLMPSYPYVNLQSVPYVYQ</sequence>
<protein>
    <submittedName>
        <fullName evidence="1">Uncharacterized protein</fullName>
    </submittedName>
</protein>
<gene>
    <name evidence="1" type="ORF">vBSEqdws315_01</name>
</gene>
<organism evidence="1 2">
    <name type="scientific">Enterobacter phage vB_SEqdws-315</name>
    <dbReference type="NCBI Taxonomy" id="2894396"/>
    <lineage>
        <taxon>Viruses</taxon>
        <taxon>Duplodnaviria</taxon>
        <taxon>Heunggongvirae</taxon>
        <taxon>Uroviricota</taxon>
        <taxon>Caudoviricetes</taxon>
        <taxon>Autographivirales</taxon>
        <taxon>Autotranscriptaviridae</taxon>
        <taxon>Studiervirinae</taxon>
        <taxon>Berlinvirus</taxon>
        <taxon>Berlinvirus SEqdws315</taxon>
    </lineage>
</organism>
<keyword evidence="2" id="KW-1185">Reference proteome</keyword>
<accession>A0AAE8YH91</accession>
<evidence type="ECO:0000313" key="2">
    <source>
        <dbReference type="Proteomes" id="UP000828159"/>
    </source>
</evidence>
<reference evidence="1 2" key="1">
    <citation type="submission" date="2021-10" db="EMBL/GenBank/DDBJ databases">
        <authorList>
            <person name="Wang J."/>
            <person name="Wang L."/>
            <person name="Cong Y."/>
        </authorList>
    </citation>
    <scope>NUCLEOTIDE SEQUENCE [LARGE SCALE GENOMIC DNA]</scope>
</reference>
<name>A0AAE8YH91_9CAUD</name>
<evidence type="ECO:0000313" key="1">
    <source>
        <dbReference type="EMBL" id="UEW68652.1"/>
    </source>
</evidence>